<feature type="compositionally biased region" description="Basic and acidic residues" evidence="1">
    <location>
        <begin position="26"/>
        <end position="64"/>
    </location>
</feature>
<protein>
    <recommendedName>
        <fullName evidence="2">FAD-binding domain-containing protein</fullName>
    </recommendedName>
</protein>
<proteinExistence type="predicted"/>
<dbReference type="EMBL" id="BJNH01000015">
    <property type="protein sequence ID" value="GEC24442.1"/>
    <property type="molecule type" value="Genomic_DNA"/>
</dbReference>
<sequence length="101" mass="11062">MARRACDRFGDPRVFIAGDACHRHSAEAGRGHGCIHGERLEPRDSARDTARPEILRPRSTERAPARQPAGQPTLRPPSPLSRCPPPPPWPLRAAPFTGPFA</sequence>
<keyword evidence="4" id="KW-1185">Reference proteome</keyword>
<dbReference type="Gene3D" id="3.50.50.60">
    <property type="entry name" value="FAD/NAD(P)-binding domain"/>
    <property type="match status" value="1"/>
</dbReference>
<reference evidence="3 4" key="1">
    <citation type="submission" date="2019-06" db="EMBL/GenBank/DDBJ databases">
        <title>Whole genome shotgun sequence of Pseudonocardia saturnea NBRC 14499.</title>
        <authorList>
            <person name="Hosoyama A."/>
            <person name="Uohara A."/>
            <person name="Ohji S."/>
            <person name="Ichikawa N."/>
        </authorList>
    </citation>
    <scope>NUCLEOTIDE SEQUENCE [LARGE SCALE GENOMIC DNA]</scope>
    <source>
        <strain evidence="3 4">NBRC 14499</strain>
    </source>
</reference>
<accession>A0ABQ0RUT3</accession>
<name>A0ABQ0RUT3_9PSEU</name>
<gene>
    <name evidence="3" type="ORF">PSA01_14710</name>
</gene>
<feature type="compositionally biased region" description="Pro residues" evidence="1">
    <location>
        <begin position="74"/>
        <end position="90"/>
    </location>
</feature>
<evidence type="ECO:0000256" key="1">
    <source>
        <dbReference type="SAM" id="MobiDB-lite"/>
    </source>
</evidence>
<evidence type="ECO:0000313" key="3">
    <source>
        <dbReference type="EMBL" id="GEC24442.1"/>
    </source>
</evidence>
<comment type="caution">
    <text evidence="3">The sequence shown here is derived from an EMBL/GenBank/DDBJ whole genome shotgun (WGS) entry which is preliminary data.</text>
</comment>
<dbReference type="Pfam" id="PF01494">
    <property type="entry name" value="FAD_binding_3"/>
    <property type="match status" value="1"/>
</dbReference>
<evidence type="ECO:0000313" key="4">
    <source>
        <dbReference type="Proteomes" id="UP000320693"/>
    </source>
</evidence>
<dbReference type="InterPro" id="IPR002938">
    <property type="entry name" value="FAD-bd"/>
</dbReference>
<feature type="domain" description="FAD-binding" evidence="2">
    <location>
        <begin position="1"/>
        <end position="31"/>
    </location>
</feature>
<evidence type="ECO:0000259" key="2">
    <source>
        <dbReference type="Pfam" id="PF01494"/>
    </source>
</evidence>
<dbReference type="Proteomes" id="UP000320693">
    <property type="component" value="Unassembled WGS sequence"/>
</dbReference>
<organism evidence="3 4">
    <name type="scientific">Pseudonocardia saturnea</name>
    <dbReference type="NCBI Taxonomy" id="33909"/>
    <lineage>
        <taxon>Bacteria</taxon>
        <taxon>Bacillati</taxon>
        <taxon>Actinomycetota</taxon>
        <taxon>Actinomycetes</taxon>
        <taxon>Pseudonocardiales</taxon>
        <taxon>Pseudonocardiaceae</taxon>
        <taxon>Pseudonocardia</taxon>
    </lineage>
</organism>
<dbReference type="RefSeq" id="WP_373865480.1">
    <property type="nucleotide sequence ID" value="NZ_BJNH01000015.1"/>
</dbReference>
<feature type="region of interest" description="Disordered" evidence="1">
    <location>
        <begin position="26"/>
        <end position="101"/>
    </location>
</feature>
<dbReference type="InterPro" id="IPR036188">
    <property type="entry name" value="FAD/NAD-bd_sf"/>
</dbReference>